<evidence type="ECO:0000313" key="2">
    <source>
        <dbReference type="EMBL" id="KJL41571.1"/>
    </source>
</evidence>
<dbReference type="PANTHER" id="PTHR48079">
    <property type="entry name" value="PROTEIN YEEZ"/>
    <property type="match status" value="1"/>
</dbReference>
<evidence type="ECO:0000259" key="1">
    <source>
        <dbReference type="Pfam" id="PF13460"/>
    </source>
</evidence>
<protein>
    <recommendedName>
        <fullName evidence="1">NAD(P)-binding domain-containing protein</fullName>
    </recommendedName>
</protein>
<comment type="caution">
    <text evidence="2">The sequence shown here is derived from an EMBL/GenBank/DDBJ whole genome shotgun (WGS) entry which is preliminary data.</text>
</comment>
<organism evidence="2 3">
    <name type="scientific">Microbacterium trichothecenolyticum</name>
    <name type="common">Aureobacterium trichothecenolyticum</name>
    <dbReference type="NCBI Taxonomy" id="69370"/>
    <lineage>
        <taxon>Bacteria</taxon>
        <taxon>Bacillati</taxon>
        <taxon>Actinomycetota</taxon>
        <taxon>Actinomycetes</taxon>
        <taxon>Micrococcales</taxon>
        <taxon>Microbacteriaceae</taxon>
        <taxon>Microbacterium</taxon>
    </lineage>
</organism>
<dbReference type="SUPFAM" id="SSF51735">
    <property type="entry name" value="NAD(P)-binding Rossmann-fold domains"/>
    <property type="match status" value="1"/>
</dbReference>
<dbReference type="PANTHER" id="PTHR48079:SF6">
    <property type="entry name" value="NAD(P)-BINDING DOMAIN-CONTAINING PROTEIN-RELATED"/>
    <property type="match status" value="1"/>
</dbReference>
<feature type="domain" description="NAD(P)-binding" evidence="1">
    <location>
        <begin position="7"/>
        <end position="166"/>
    </location>
</feature>
<dbReference type="GO" id="GO:0004029">
    <property type="term" value="F:aldehyde dehydrogenase (NAD+) activity"/>
    <property type="evidence" value="ECO:0007669"/>
    <property type="project" value="TreeGrafter"/>
</dbReference>
<reference evidence="2 3" key="1">
    <citation type="submission" date="2015-02" db="EMBL/GenBank/DDBJ databases">
        <title>Draft genome sequences of ten Microbacterium spp. with emphasis on heavy metal contaminated environments.</title>
        <authorList>
            <person name="Corretto E."/>
        </authorList>
    </citation>
    <scope>NUCLEOTIDE SEQUENCE [LARGE SCALE GENOMIC DNA]</scope>
    <source>
        <strain evidence="2 3">DSM 8608</strain>
    </source>
</reference>
<sequence length="286" mass="29301">MRILLTGSTGYIGSVLLERLVASGHEVTAVVRTPEAAARVVAAGARAAEGDLADTAWFAGLLADADAAAHLAAPAEGAAALNEAVVDAAIDAYASTGRRFVLTSGIWLWGSASDITEETPPRAPELVAWRVPVEERLLASDVDATVLAPAVVYGRGTGLLGLITDGARTPEGALRLIGDGEQHWSWVHVEDLAVLYELALTHPAASGRLIASDGAPARVREIAERAAGDAGVAAEGAGASRERLGAAFADALLLDQRAGGERARSLGWTPVHTSVLDEVAVAASVS</sequence>
<dbReference type="Proteomes" id="UP000034098">
    <property type="component" value="Unassembled WGS sequence"/>
</dbReference>
<proteinExistence type="predicted"/>
<keyword evidence="3" id="KW-1185">Reference proteome</keyword>
<dbReference type="InterPro" id="IPR051783">
    <property type="entry name" value="NAD(P)-dependent_oxidoreduct"/>
</dbReference>
<dbReference type="GO" id="GO:0005737">
    <property type="term" value="C:cytoplasm"/>
    <property type="evidence" value="ECO:0007669"/>
    <property type="project" value="TreeGrafter"/>
</dbReference>
<accession>A0A0M2H5G2</accession>
<dbReference type="Gene3D" id="3.40.50.720">
    <property type="entry name" value="NAD(P)-binding Rossmann-like Domain"/>
    <property type="match status" value="1"/>
</dbReference>
<dbReference type="PATRIC" id="fig|69370.6.peg.2846"/>
<dbReference type="AlphaFoldDB" id="A0A0M2H5G2"/>
<dbReference type="RefSeq" id="WP_045300380.1">
    <property type="nucleotide sequence ID" value="NZ_JYJA01000037.1"/>
</dbReference>
<dbReference type="InterPro" id="IPR036291">
    <property type="entry name" value="NAD(P)-bd_dom_sf"/>
</dbReference>
<name>A0A0M2H5G2_MICTR</name>
<dbReference type="EMBL" id="JYJA01000037">
    <property type="protein sequence ID" value="KJL41571.1"/>
    <property type="molecule type" value="Genomic_DNA"/>
</dbReference>
<dbReference type="Pfam" id="PF13460">
    <property type="entry name" value="NAD_binding_10"/>
    <property type="match status" value="1"/>
</dbReference>
<dbReference type="InterPro" id="IPR016040">
    <property type="entry name" value="NAD(P)-bd_dom"/>
</dbReference>
<gene>
    <name evidence="2" type="ORF">RS82_02800</name>
</gene>
<evidence type="ECO:0000313" key="3">
    <source>
        <dbReference type="Proteomes" id="UP000034098"/>
    </source>
</evidence>
<dbReference type="OrthoDB" id="9801785at2"/>